<accession>A0A423VST6</accession>
<dbReference type="STRING" id="252740.A0A423VST6"/>
<name>A0A423VST6_CYTCH</name>
<sequence length="426" mass="48214">MATNQGTEIATQVICSDTYSFPAWFALLRSHCQLRDCWDQINPDAPDAVSSEAKTTVPEFGSWILGYEEERRGVHKRLIEDFRERKRTDKLATGEKEPAPYTRREIDRLEQDYDRFLSRQLAIAPTRAFKSSDKQKIWEWIQKTVSNSVLSPHLIGLVDQGNFSVQQVVRNIKSDLAPSHSSTVNTVQTQYRQHLVKARKQGIKPQVWYREFVNLYLQARTYQLPEVEGFTASDEFLQAISVRIAPGWATSKRQELIEKDAYGETIESLERLSKGLAALLHHNELATTSGTGSVFATLSSNSTSNSSGNKNQAQTGQQGSSTSRNGRGKTYECPCRPPEGWSTHYWKPVDCHKLRYALTGEKDPALRVVPDEAECNRTKERVKENRFKNLWPGLIIKKWLTETWKQGVEKVTGASSSSGYPGALRA</sequence>
<feature type="compositionally biased region" description="Low complexity" evidence="1">
    <location>
        <begin position="299"/>
        <end position="325"/>
    </location>
</feature>
<evidence type="ECO:0000313" key="3">
    <source>
        <dbReference type="Proteomes" id="UP000284375"/>
    </source>
</evidence>
<gene>
    <name evidence="2" type="ORF">VSDG_06260</name>
</gene>
<dbReference type="AlphaFoldDB" id="A0A423VST6"/>
<proteinExistence type="predicted"/>
<dbReference type="OrthoDB" id="4759576at2759"/>
<evidence type="ECO:0000313" key="2">
    <source>
        <dbReference type="EMBL" id="ROV93998.1"/>
    </source>
</evidence>
<organism evidence="2 3">
    <name type="scientific">Cytospora chrysosperma</name>
    <name type="common">Cytospora canker fungus</name>
    <name type="synonym">Sphaeria chrysosperma</name>
    <dbReference type="NCBI Taxonomy" id="252740"/>
    <lineage>
        <taxon>Eukaryota</taxon>
        <taxon>Fungi</taxon>
        <taxon>Dikarya</taxon>
        <taxon>Ascomycota</taxon>
        <taxon>Pezizomycotina</taxon>
        <taxon>Sordariomycetes</taxon>
        <taxon>Sordariomycetidae</taxon>
        <taxon>Diaporthales</taxon>
        <taxon>Cytosporaceae</taxon>
        <taxon>Cytospora</taxon>
    </lineage>
</organism>
<feature type="region of interest" description="Disordered" evidence="1">
    <location>
        <begin position="297"/>
        <end position="332"/>
    </location>
</feature>
<dbReference type="EMBL" id="LJZO01000030">
    <property type="protein sequence ID" value="ROV93998.1"/>
    <property type="molecule type" value="Genomic_DNA"/>
</dbReference>
<keyword evidence="3" id="KW-1185">Reference proteome</keyword>
<reference evidence="2 3" key="1">
    <citation type="submission" date="2015-09" db="EMBL/GenBank/DDBJ databases">
        <title>Host preference determinants of Valsa canker pathogens revealed by comparative genomics.</title>
        <authorList>
            <person name="Yin Z."/>
            <person name="Huang L."/>
        </authorList>
    </citation>
    <scope>NUCLEOTIDE SEQUENCE [LARGE SCALE GENOMIC DNA]</scope>
    <source>
        <strain evidence="2 3">YSFL</strain>
    </source>
</reference>
<protein>
    <submittedName>
        <fullName evidence="2">Uncharacterized protein</fullName>
    </submittedName>
</protein>
<comment type="caution">
    <text evidence="2">The sequence shown here is derived from an EMBL/GenBank/DDBJ whole genome shotgun (WGS) entry which is preliminary data.</text>
</comment>
<evidence type="ECO:0000256" key="1">
    <source>
        <dbReference type="SAM" id="MobiDB-lite"/>
    </source>
</evidence>
<dbReference type="Proteomes" id="UP000284375">
    <property type="component" value="Unassembled WGS sequence"/>
</dbReference>